<organism evidence="13 14">
    <name type="scientific">Sarcophilus harrisii</name>
    <name type="common">Tasmanian devil</name>
    <name type="synonym">Sarcophilus laniarius</name>
    <dbReference type="NCBI Taxonomy" id="9305"/>
    <lineage>
        <taxon>Eukaryota</taxon>
        <taxon>Metazoa</taxon>
        <taxon>Chordata</taxon>
        <taxon>Craniata</taxon>
        <taxon>Vertebrata</taxon>
        <taxon>Euteleostomi</taxon>
        <taxon>Mammalia</taxon>
        <taxon>Metatheria</taxon>
        <taxon>Dasyuromorphia</taxon>
        <taxon>Dasyuridae</taxon>
        <taxon>Sarcophilus</taxon>
    </lineage>
</organism>
<dbReference type="GeneTree" id="ENSGT01020000230359"/>
<reference evidence="13 14" key="1">
    <citation type="journal article" date="2011" name="Proc. Natl. Acad. Sci. U.S.A.">
        <title>Genetic diversity and population structure of the endangered marsupial Sarcophilus harrisii (Tasmanian devil).</title>
        <authorList>
            <person name="Miller W."/>
            <person name="Hayes V.M."/>
            <person name="Ratan A."/>
            <person name="Petersen D.C."/>
            <person name="Wittekindt N.E."/>
            <person name="Miller J."/>
            <person name="Walenz B."/>
            <person name="Knight J."/>
            <person name="Qi J."/>
            <person name="Zhao F."/>
            <person name="Wang Q."/>
            <person name="Bedoya-Reina O.C."/>
            <person name="Katiyar N."/>
            <person name="Tomsho L.P."/>
            <person name="Kasson L.M."/>
            <person name="Hardie R.A."/>
            <person name="Woodbridge P."/>
            <person name="Tindall E.A."/>
            <person name="Bertelsen M.F."/>
            <person name="Dixon D."/>
            <person name="Pyecroft S."/>
            <person name="Helgen K.M."/>
            <person name="Lesk A.M."/>
            <person name="Pringle T.H."/>
            <person name="Patterson N."/>
            <person name="Zhang Y."/>
            <person name="Kreiss A."/>
            <person name="Woods G.M."/>
            <person name="Jones M.E."/>
            <person name="Schuster S.C."/>
        </authorList>
    </citation>
    <scope>NUCLEOTIDE SEQUENCE [LARGE SCALE GENOMIC DNA]</scope>
</reference>
<evidence type="ECO:0000256" key="5">
    <source>
        <dbReference type="ARBA" id="ARBA00023040"/>
    </source>
</evidence>
<dbReference type="InterPro" id="IPR000355">
    <property type="entry name" value="Chemokine_rcpt"/>
</dbReference>
<dbReference type="InterPro" id="IPR017452">
    <property type="entry name" value="GPCR_Rhodpsn_7TM"/>
</dbReference>
<dbReference type="FunFam" id="1.20.1070.10:FF:000026">
    <property type="entry name" value="C-C chemokine receptor type 5"/>
    <property type="match status" value="1"/>
</dbReference>
<feature type="transmembrane region" description="Helical" evidence="11">
    <location>
        <begin position="71"/>
        <end position="91"/>
    </location>
</feature>
<dbReference type="GO" id="GO:0006955">
    <property type="term" value="P:immune response"/>
    <property type="evidence" value="ECO:0007669"/>
    <property type="project" value="InterPro"/>
</dbReference>
<dbReference type="OrthoDB" id="5970631at2759"/>
<dbReference type="PROSITE" id="PS50262">
    <property type="entry name" value="G_PROTEIN_RECEP_F1_2"/>
    <property type="match status" value="1"/>
</dbReference>
<dbReference type="SMART" id="SM01381">
    <property type="entry name" value="7TM_GPCR_Srsx"/>
    <property type="match status" value="1"/>
</dbReference>
<evidence type="ECO:0000313" key="14">
    <source>
        <dbReference type="Proteomes" id="UP000007648"/>
    </source>
</evidence>
<dbReference type="GO" id="GO:0016493">
    <property type="term" value="F:C-C chemokine receptor activity"/>
    <property type="evidence" value="ECO:0007669"/>
    <property type="project" value="InterPro"/>
</dbReference>
<dbReference type="GO" id="GO:0006954">
    <property type="term" value="P:inflammatory response"/>
    <property type="evidence" value="ECO:0007669"/>
    <property type="project" value="InterPro"/>
</dbReference>
<keyword evidence="5 10" id="KW-0297">G-protein coupled receptor</keyword>
<feature type="transmembrane region" description="Helical" evidence="11">
    <location>
        <begin position="147"/>
        <end position="166"/>
    </location>
</feature>
<evidence type="ECO:0000256" key="9">
    <source>
        <dbReference type="ARBA" id="ARBA00023224"/>
    </source>
</evidence>
<keyword evidence="7" id="KW-1015">Disulfide bond</keyword>
<evidence type="ECO:0000259" key="12">
    <source>
        <dbReference type="PROSITE" id="PS50262"/>
    </source>
</evidence>
<feature type="transmembrane region" description="Helical" evidence="11">
    <location>
        <begin position="239"/>
        <end position="264"/>
    </location>
</feature>
<proteinExistence type="inferred from homology"/>
<dbReference type="PRINTS" id="PR01106">
    <property type="entry name" value="CHEMOKINER1"/>
</dbReference>
<feature type="domain" description="G-protein coupled receptors family 1 profile" evidence="12">
    <location>
        <begin position="51"/>
        <end position="301"/>
    </location>
</feature>
<keyword evidence="9 10" id="KW-0807">Transducer</keyword>
<keyword evidence="2" id="KW-1003">Cell membrane</keyword>
<accession>A0A7N4PAV0</accession>
<comment type="similarity">
    <text evidence="10">Belongs to the G-protein coupled receptor 1 family.</text>
</comment>
<keyword evidence="4 11" id="KW-1133">Transmembrane helix</keyword>
<dbReference type="Proteomes" id="UP000007648">
    <property type="component" value="Unassembled WGS sequence"/>
</dbReference>
<dbReference type="SUPFAM" id="SSF81321">
    <property type="entry name" value="Family A G protein-coupled receptor-like"/>
    <property type="match status" value="1"/>
</dbReference>
<dbReference type="GO" id="GO:0009897">
    <property type="term" value="C:external side of plasma membrane"/>
    <property type="evidence" value="ECO:0007669"/>
    <property type="project" value="TreeGrafter"/>
</dbReference>
<sequence length="355" mass="41577">MSTTTWPLDLTTLEFNYDYAASPCYKHDIKNLTAKFVPFLYLMVFIIGLLGNSTVVLILTKYKRLKTMTNIYLLNLAISDLLFLITLPFWIHYDLQKHWVLGDAMCKLLSGLYYVGLYSEIFFIVLLTIDRYLAIVHAVFAIRIRKVVPSILTSIFTWVLAFLFSLPEIVFTRSQNENNDHTCSLHFPHDTMGKWKQFHALKLNFLGFILPLLTMIICYTGIIKILLRRKSERKWRVVKLIFIIMIIFFLFWIPYNLTMLVAAFQNFFFNPDCENSKQLDVAIKVTEVIAFTHCCVNPVIYAFAGERFQKYLSHFVRNHIAVHLCKYVPSFLRDRQERVSSISPSTGEHELMIEF</sequence>
<keyword evidence="8 10" id="KW-0675">Receptor</keyword>
<dbReference type="Pfam" id="PF00001">
    <property type="entry name" value="7tm_1"/>
    <property type="match status" value="1"/>
</dbReference>
<evidence type="ECO:0000256" key="3">
    <source>
        <dbReference type="ARBA" id="ARBA00022692"/>
    </source>
</evidence>
<comment type="subcellular location">
    <subcellularLocation>
        <location evidence="1">Cell membrane</location>
        <topology evidence="1">Multi-pass membrane protein</topology>
    </subcellularLocation>
</comment>
<evidence type="ECO:0000256" key="7">
    <source>
        <dbReference type="ARBA" id="ARBA00023157"/>
    </source>
</evidence>
<reference evidence="13" key="2">
    <citation type="submission" date="2025-08" db="UniProtKB">
        <authorList>
            <consortium name="Ensembl"/>
        </authorList>
    </citation>
    <scope>IDENTIFICATION</scope>
</reference>
<dbReference type="PRINTS" id="PR00237">
    <property type="entry name" value="GPCRRHODOPSN"/>
</dbReference>
<dbReference type="PANTHER" id="PTHR10489:SF711">
    <property type="entry name" value="C-C CHEMOKINE RECEPTOR TYPE 1"/>
    <property type="match status" value="1"/>
</dbReference>
<dbReference type="GO" id="GO:0019722">
    <property type="term" value="P:calcium-mediated signaling"/>
    <property type="evidence" value="ECO:0007669"/>
    <property type="project" value="TreeGrafter"/>
</dbReference>
<dbReference type="GO" id="GO:0090026">
    <property type="term" value="P:positive regulation of monocyte chemotaxis"/>
    <property type="evidence" value="ECO:0007669"/>
    <property type="project" value="InterPro"/>
</dbReference>
<dbReference type="InterPro" id="IPR050119">
    <property type="entry name" value="CCR1-9-like"/>
</dbReference>
<evidence type="ECO:0000256" key="2">
    <source>
        <dbReference type="ARBA" id="ARBA00022475"/>
    </source>
</evidence>
<feature type="transmembrane region" description="Helical" evidence="11">
    <location>
        <begin position="39"/>
        <end position="59"/>
    </location>
</feature>
<evidence type="ECO:0000256" key="11">
    <source>
        <dbReference type="SAM" id="Phobius"/>
    </source>
</evidence>
<evidence type="ECO:0000313" key="13">
    <source>
        <dbReference type="Ensembl" id="ENSSHAP00000035637.1"/>
    </source>
</evidence>
<feature type="transmembrane region" description="Helical" evidence="11">
    <location>
        <begin position="111"/>
        <end position="135"/>
    </location>
</feature>
<dbReference type="InterPro" id="IPR000276">
    <property type="entry name" value="GPCR_Rhodpsn"/>
</dbReference>
<reference evidence="13" key="3">
    <citation type="submission" date="2025-09" db="UniProtKB">
        <authorList>
            <consortium name="Ensembl"/>
        </authorList>
    </citation>
    <scope>IDENTIFICATION</scope>
</reference>
<dbReference type="Ensembl" id="ENSSHAT00000040497.1">
    <property type="protein sequence ID" value="ENSSHAP00000035637.1"/>
    <property type="gene ID" value="ENSSHAG00000000227.2"/>
</dbReference>
<dbReference type="GO" id="GO:0060326">
    <property type="term" value="P:cell chemotaxis"/>
    <property type="evidence" value="ECO:0007669"/>
    <property type="project" value="TreeGrafter"/>
</dbReference>
<dbReference type="GO" id="GO:0035717">
    <property type="term" value="F:chemokine (C-C motif) ligand 7 binding"/>
    <property type="evidence" value="ECO:0007669"/>
    <property type="project" value="TreeGrafter"/>
</dbReference>
<keyword evidence="6 11" id="KW-0472">Membrane</keyword>
<dbReference type="InterPro" id="IPR002236">
    <property type="entry name" value="Chemokine_CCR1"/>
</dbReference>
<dbReference type="PROSITE" id="PS00237">
    <property type="entry name" value="G_PROTEIN_RECEP_F1_1"/>
    <property type="match status" value="1"/>
</dbReference>
<keyword evidence="14" id="KW-1185">Reference proteome</keyword>
<dbReference type="PANTHER" id="PTHR10489">
    <property type="entry name" value="CELL ADHESION MOLECULE"/>
    <property type="match status" value="1"/>
</dbReference>
<evidence type="ECO:0000256" key="4">
    <source>
        <dbReference type="ARBA" id="ARBA00022989"/>
    </source>
</evidence>
<dbReference type="Gene3D" id="1.20.1070.10">
    <property type="entry name" value="Rhodopsin 7-helix transmembrane proteins"/>
    <property type="match status" value="1"/>
</dbReference>
<dbReference type="GO" id="GO:0071791">
    <property type="term" value="F:chemokine (C-C motif) ligand 5 binding"/>
    <property type="evidence" value="ECO:0007669"/>
    <property type="project" value="TreeGrafter"/>
</dbReference>
<evidence type="ECO:0000256" key="6">
    <source>
        <dbReference type="ARBA" id="ARBA00023136"/>
    </source>
</evidence>
<evidence type="ECO:0000256" key="10">
    <source>
        <dbReference type="RuleBase" id="RU000688"/>
    </source>
</evidence>
<dbReference type="AlphaFoldDB" id="A0A7N4PAV0"/>
<dbReference type="CDD" id="cd14984">
    <property type="entry name" value="7tmA_Chemokine_R"/>
    <property type="match status" value="1"/>
</dbReference>
<dbReference type="GO" id="GO:0005737">
    <property type="term" value="C:cytoplasm"/>
    <property type="evidence" value="ECO:0007669"/>
    <property type="project" value="TreeGrafter"/>
</dbReference>
<keyword evidence="3 10" id="KW-0812">Transmembrane</keyword>
<name>A0A7N4PAV0_SARHA</name>
<evidence type="ECO:0000256" key="1">
    <source>
        <dbReference type="ARBA" id="ARBA00004651"/>
    </source>
</evidence>
<evidence type="ECO:0000256" key="8">
    <source>
        <dbReference type="ARBA" id="ARBA00023170"/>
    </source>
</evidence>
<dbReference type="PRINTS" id="PR00657">
    <property type="entry name" value="CCCHEMOKINER"/>
</dbReference>
<feature type="transmembrane region" description="Helical" evidence="11">
    <location>
        <begin position="205"/>
        <end position="227"/>
    </location>
</feature>
<dbReference type="GO" id="GO:0007204">
    <property type="term" value="P:positive regulation of cytosolic calcium ion concentration"/>
    <property type="evidence" value="ECO:0007669"/>
    <property type="project" value="TreeGrafter"/>
</dbReference>
<gene>
    <name evidence="13" type="primary">CCR1</name>
</gene>
<protein>
    <submittedName>
        <fullName evidence="13">C-C motif chemokine receptor 1</fullName>
    </submittedName>
</protein>